<evidence type="ECO:0000313" key="2">
    <source>
        <dbReference type="EMBL" id="KAK9304206.1"/>
    </source>
</evidence>
<reference evidence="2 3" key="1">
    <citation type="submission" date="2024-05" db="EMBL/GenBank/DDBJ databases">
        <title>The nuclear and mitochondrial genome assemblies of Tetragonisca angustula (Apidae: Meliponini), a tiny yet remarkable pollinator in the Neotropics.</title>
        <authorList>
            <person name="Ferrari R."/>
            <person name="Ricardo P.C."/>
            <person name="Dias F.C."/>
            <person name="Araujo N.S."/>
            <person name="Soares D.O."/>
            <person name="Zhou Q.-S."/>
            <person name="Zhu C.-D."/>
            <person name="Coutinho L."/>
            <person name="Airas M.C."/>
            <person name="Batista T.M."/>
        </authorList>
    </citation>
    <scope>NUCLEOTIDE SEQUENCE [LARGE SCALE GENOMIC DNA]</scope>
    <source>
        <strain evidence="2">ASF017062</strain>
        <tissue evidence="2">Abdomen</tissue>
    </source>
</reference>
<dbReference type="Proteomes" id="UP001432146">
    <property type="component" value="Unassembled WGS sequence"/>
</dbReference>
<dbReference type="Pfam" id="PF00078">
    <property type="entry name" value="RVT_1"/>
    <property type="match status" value="1"/>
</dbReference>
<protein>
    <recommendedName>
        <fullName evidence="1">Reverse transcriptase domain-containing protein</fullName>
    </recommendedName>
</protein>
<dbReference type="EMBL" id="JAWNGG020000065">
    <property type="protein sequence ID" value="KAK9304206.1"/>
    <property type="molecule type" value="Genomic_DNA"/>
</dbReference>
<comment type="caution">
    <text evidence="2">The sequence shown here is derived from an EMBL/GenBank/DDBJ whole genome shotgun (WGS) entry which is preliminary data.</text>
</comment>
<accession>A0AAW1A2S2</accession>
<dbReference type="PROSITE" id="PS50878">
    <property type="entry name" value="RT_POL"/>
    <property type="match status" value="1"/>
</dbReference>
<feature type="domain" description="Reverse transcriptase" evidence="1">
    <location>
        <begin position="1"/>
        <end position="101"/>
    </location>
</feature>
<evidence type="ECO:0000259" key="1">
    <source>
        <dbReference type="PROSITE" id="PS50878"/>
    </source>
</evidence>
<keyword evidence="3" id="KW-1185">Reference proteome</keyword>
<sequence>MWNLILDEVINEITETGSEAIAYADDIAIIVTGNARNELEQKANIATETLISWCKKQKLELSAKKSQMILLKGFLDIRRPPTVRIGNTSLKMVARYLGIHYGTRFNIAAHVNFVSDKSKEIFDNLAKVAKTTWGLVGDTNQAVP</sequence>
<dbReference type="AlphaFoldDB" id="A0AAW1A2S2"/>
<name>A0AAW1A2S2_9HYME</name>
<dbReference type="InterPro" id="IPR000477">
    <property type="entry name" value="RT_dom"/>
</dbReference>
<proteinExistence type="predicted"/>
<gene>
    <name evidence="2" type="ORF">QLX08_004366</name>
</gene>
<organism evidence="2 3">
    <name type="scientific">Tetragonisca angustula</name>
    <dbReference type="NCBI Taxonomy" id="166442"/>
    <lineage>
        <taxon>Eukaryota</taxon>
        <taxon>Metazoa</taxon>
        <taxon>Ecdysozoa</taxon>
        <taxon>Arthropoda</taxon>
        <taxon>Hexapoda</taxon>
        <taxon>Insecta</taxon>
        <taxon>Pterygota</taxon>
        <taxon>Neoptera</taxon>
        <taxon>Endopterygota</taxon>
        <taxon>Hymenoptera</taxon>
        <taxon>Apocrita</taxon>
        <taxon>Aculeata</taxon>
        <taxon>Apoidea</taxon>
        <taxon>Anthophila</taxon>
        <taxon>Apidae</taxon>
        <taxon>Tetragonisca</taxon>
    </lineage>
</organism>
<evidence type="ECO:0000313" key="3">
    <source>
        <dbReference type="Proteomes" id="UP001432146"/>
    </source>
</evidence>